<evidence type="ECO:0000313" key="2">
    <source>
        <dbReference type="Proteomes" id="UP000271098"/>
    </source>
</evidence>
<dbReference type="Proteomes" id="UP000271098">
    <property type="component" value="Unassembled WGS sequence"/>
</dbReference>
<dbReference type="AlphaFoldDB" id="A0A183EWI7"/>
<sequence>MGDVPTGHHVTFAEEWTEFFGQRVNLERIEKSCLSGRLRGSHVRSIVWRILLKCLPVERDEWLTILARTRNSYAKLKTQLITNPREHASDMDPNVSNPLSLGKEVTGFFCLIEISCYFYIHHQQAY</sequence>
<reference evidence="1 2" key="2">
    <citation type="submission" date="2018-11" db="EMBL/GenBank/DDBJ databases">
        <authorList>
            <consortium name="Pathogen Informatics"/>
        </authorList>
    </citation>
    <scope>NUCLEOTIDE SEQUENCE [LARGE SCALE GENOMIC DNA]</scope>
</reference>
<gene>
    <name evidence="1" type="ORF">GPUH_LOCUS25328</name>
</gene>
<evidence type="ECO:0000313" key="1">
    <source>
        <dbReference type="EMBL" id="VDN44063.1"/>
    </source>
</evidence>
<keyword evidence="2" id="KW-1185">Reference proteome</keyword>
<accession>A0A183EWI7</accession>
<reference evidence="3" key="1">
    <citation type="submission" date="2016-06" db="UniProtKB">
        <authorList>
            <consortium name="WormBaseParasite"/>
        </authorList>
    </citation>
    <scope>IDENTIFICATION</scope>
</reference>
<dbReference type="WBParaSite" id="GPUH_0002535801-mRNA-1">
    <property type="protein sequence ID" value="GPUH_0002535801-mRNA-1"/>
    <property type="gene ID" value="GPUH_0002535801"/>
</dbReference>
<name>A0A183EWI7_9BILA</name>
<proteinExistence type="predicted"/>
<dbReference type="OrthoDB" id="5872511at2759"/>
<protein>
    <submittedName>
        <fullName evidence="3">Rab-GAP TBC domain-containing protein</fullName>
    </submittedName>
</protein>
<evidence type="ECO:0000313" key="3">
    <source>
        <dbReference type="WBParaSite" id="GPUH_0002535801-mRNA-1"/>
    </source>
</evidence>
<dbReference type="EMBL" id="UYRT01104721">
    <property type="protein sequence ID" value="VDN44063.1"/>
    <property type="molecule type" value="Genomic_DNA"/>
</dbReference>
<organism evidence="3">
    <name type="scientific">Gongylonema pulchrum</name>
    <dbReference type="NCBI Taxonomy" id="637853"/>
    <lineage>
        <taxon>Eukaryota</taxon>
        <taxon>Metazoa</taxon>
        <taxon>Ecdysozoa</taxon>
        <taxon>Nematoda</taxon>
        <taxon>Chromadorea</taxon>
        <taxon>Rhabditida</taxon>
        <taxon>Spirurina</taxon>
        <taxon>Spiruromorpha</taxon>
        <taxon>Spiruroidea</taxon>
        <taxon>Gongylonematidae</taxon>
        <taxon>Gongylonema</taxon>
    </lineage>
</organism>